<dbReference type="EMBL" id="CM001487">
    <property type="protein sequence ID" value="EIM56677.1"/>
    <property type="molecule type" value="Genomic_DNA"/>
</dbReference>
<dbReference type="Gene3D" id="2.60.40.1140">
    <property type="entry name" value="Collagen-binding surface protein Cna, B-type domain"/>
    <property type="match status" value="4"/>
</dbReference>
<dbReference type="HOGENOM" id="CLU_450371_0_0_9"/>
<feature type="region of interest" description="Disordered" evidence="1">
    <location>
        <begin position="493"/>
        <end position="528"/>
    </location>
</feature>
<dbReference type="Pfam" id="PF05738">
    <property type="entry name" value="Cna_B"/>
    <property type="match status" value="4"/>
</dbReference>
<sequence length="606" mass="68271">MRKILEKAWVYLLLVVMLFPLPGFSAEPAFADGVAVDVQINWNDDGDAEGERPEELTLQLLKNGLPYRDPVQVGGEEAQWHVSFADLPKGHDDEKNIDINYQVAVTEGLGKHYFEEARTDDGQTITIQMKYDPDGKLGGKKIKAKVAFDDHDNKDKSRPQQAWLTLQRNGVPFSYTAEVNESEKWKHEWTNLPADGDYTLTAENVPEGYTVASEADGDGSFLVKYSHKPEVEKISVKADVRWDDEGNLDQVRPAKLHIQLLRDDQPQGDPVEINEGGSWSTTWNDLPAENEADGKKHSYRVKVTDLPAEYSVDISGDQKKGYSIIATHKASKRVDITAGIVWGDGGNQAQKRPAIIHLQLLKGDQPQGDPVSLSDRDEWRAVWPNVEIRPSAKAGDEDYYSVKVTDDPAEYSFEVTGDAVQGFLVKGSFTPEFVPTDTPVPTPTPTLTPDQEKKVEMDGLKPVTILTFFLAVLLLGMIILLIVILARKSAQDRREEEEVRAREEERRAMREPDDDYEDSGFYPRDDYEDSGYFTTRRIYGSHRRDYDSPYGTPDTIGKDGNRYGDYMVFGSKEEYGDKYGNPESDEDESELPGDDYDFGFSSKKKR</sequence>
<keyword evidence="2" id="KW-0472">Membrane</keyword>
<organism evidence="4 5">
    <name type="scientific">Eubacterium cellulosolvens (strain ATCC 43171 / JCM 9499 / 6)</name>
    <name type="common">Cillobacterium cellulosolvens</name>
    <dbReference type="NCBI Taxonomy" id="633697"/>
    <lineage>
        <taxon>Bacteria</taxon>
        <taxon>Bacillati</taxon>
        <taxon>Bacillota</taxon>
        <taxon>Clostridia</taxon>
        <taxon>Eubacteriales</taxon>
        <taxon>Eubacteriaceae</taxon>
        <taxon>Eubacterium</taxon>
    </lineage>
</organism>
<name>I5ASA4_EUBC6</name>
<dbReference type="STRING" id="633697.EubceDRAFT1_0847"/>
<keyword evidence="5" id="KW-1185">Reference proteome</keyword>
<feature type="domain" description="CNA-B" evidence="3">
    <location>
        <begin position="36"/>
        <end position="126"/>
    </location>
</feature>
<feature type="transmembrane region" description="Helical" evidence="2">
    <location>
        <begin position="463"/>
        <end position="486"/>
    </location>
</feature>
<keyword evidence="2" id="KW-0812">Transmembrane</keyword>
<evidence type="ECO:0000313" key="5">
    <source>
        <dbReference type="Proteomes" id="UP000005753"/>
    </source>
</evidence>
<dbReference type="Proteomes" id="UP000005753">
    <property type="component" value="Chromosome"/>
</dbReference>
<gene>
    <name evidence="4" type="ORF">EubceDRAFT1_0847</name>
</gene>
<accession>I5ASA4</accession>
<dbReference type="InterPro" id="IPR008454">
    <property type="entry name" value="Collagen-bd_Cna-like_B-typ_dom"/>
</dbReference>
<proteinExistence type="predicted"/>
<evidence type="ECO:0000313" key="4">
    <source>
        <dbReference type="EMBL" id="EIM56677.1"/>
    </source>
</evidence>
<feature type="region of interest" description="Disordered" evidence="1">
    <location>
        <begin position="543"/>
        <end position="606"/>
    </location>
</feature>
<dbReference type="eggNOG" id="COG4932">
    <property type="taxonomic scope" value="Bacteria"/>
</dbReference>
<evidence type="ECO:0000259" key="3">
    <source>
        <dbReference type="Pfam" id="PF05738"/>
    </source>
</evidence>
<evidence type="ECO:0000256" key="2">
    <source>
        <dbReference type="SAM" id="Phobius"/>
    </source>
</evidence>
<reference evidence="4 5" key="2">
    <citation type="submission" date="2012-02" db="EMBL/GenBank/DDBJ databases">
        <title>Improved High-Quality Draft sequence of Eubacterium cellulosolvens 6.</title>
        <authorList>
            <consortium name="US DOE Joint Genome Institute"/>
            <person name="Lucas S."/>
            <person name="Han J."/>
            <person name="Lapidus A."/>
            <person name="Cheng J.-F."/>
            <person name="Goodwin L."/>
            <person name="Pitluck S."/>
            <person name="Peters L."/>
            <person name="Mikhailova N."/>
            <person name="Gu W."/>
            <person name="Detter J.C."/>
            <person name="Han C."/>
            <person name="Tapia R."/>
            <person name="Land M."/>
            <person name="Hauser L."/>
            <person name="Kyrpides N."/>
            <person name="Ivanova N."/>
            <person name="Pagani I."/>
            <person name="Johnson E."/>
            <person name="Mukhopadhyay B."/>
            <person name="Anderson I."/>
            <person name="Woyke T."/>
        </authorList>
    </citation>
    <scope>NUCLEOTIDE SEQUENCE [LARGE SCALE GENOMIC DNA]</scope>
    <source>
        <strain evidence="4 5">6</strain>
    </source>
</reference>
<feature type="domain" description="CNA-B" evidence="3">
    <location>
        <begin position="148"/>
        <end position="214"/>
    </location>
</feature>
<dbReference type="SUPFAM" id="SSF49478">
    <property type="entry name" value="Cna protein B-type domain"/>
    <property type="match status" value="4"/>
</dbReference>
<reference evidence="4 5" key="1">
    <citation type="submission" date="2010-08" db="EMBL/GenBank/DDBJ databases">
        <authorList>
            <consortium name="US DOE Joint Genome Institute (JGI-PGF)"/>
            <person name="Lucas S."/>
            <person name="Copeland A."/>
            <person name="Lapidus A."/>
            <person name="Cheng J.-F."/>
            <person name="Bruce D."/>
            <person name="Goodwin L."/>
            <person name="Pitluck S."/>
            <person name="Land M.L."/>
            <person name="Hauser L."/>
            <person name="Chang Y.-J."/>
            <person name="Anderson I.J."/>
            <person name="Johnson E."/>
            <person name="Mulhopadhyay B."/>
            <person name="Kyrpides N."/>
            <person name="Woyke T.J."/>
        </authorList>
    </citation>
    <scope>NUCLEOTIDE SEQUENCE [LARGE SCALE GENOMIC DNA]</scope>
    <source>
        <strain evidence="4 5">6</strain>
    </source>
</reference>
<feature type="domain" description="CNA-B" evidence="3">
    <location>
        <begin position="241"/>
        <end position="325"/>
    </location>
</feature>
<feature type="compositionally biased region" description="Acidic residues" evidence="1">
    <location>
        <begin position="583"/>
        <end position="597"/>
    </location>
</feature>
<dbReference type="CDD" id="cd00222">
    <property type="entry name" value="CollagenBindB"/>
    <property type="match status" value="4"/>
</dbReference>
<feature type="compositionally biased region" description="Basic and acidic residues" evidence="1">
    <location>
        <begin position="493"/>
        <end position="511"/>
    </location>
</feature>
<keyword evidence="2" id="KW-1133">Transmembrane helix</keyword>
<evidence type="ECO:0000256" key="1">
    <source>
        <dbReference type="SAM" id="MobiDB-lite"/>
    </source>
</evidence>
<feature type="domain" description="CNA-B" evidence="3">
    <location>
        <begin position="341"/>
        <end position="424"/>
    </location>
</feature>
<dbReference type="AlphaFoldDB" id="I5ASA4"/>
<protein>
    <recommendedName>
        <fullName evidence="3">CNA-B domain-containing protein</fullName>
    </recommendedName>
</protein>